<evidence type="ECO:0000313" key="3">
    <source>
        <dbReference type="Proteomes" id="UP000481861"/>
    </source>
</evidence>
<dbReference type="AlphaFoldDB" id="A0A7C8IEZ7"/>
<proteinExistence type="predicted"/>
<sequence>MSSMALAKSWWRGDADMGQLSRNTPRELESGNWLHESTKGPETIFQPGQIARLPYLEEVPTDSCVRKGPRGNNPDMYSHPVVILGTWTELGIAYAEFKIGTSFGGQGVVAAHRRQSYRSQYRLVADSTMPLYDGVETLQLAAGSQSFDKATYFQVRSEIYKIEQSGTLRQVTTPGAPLASCLKRPGAHQLLFDNLWGTAGILPEAPRGLSTSLTIPGTVGIMPEAPRWLLLATSGD</sequence>
<evidence type="ECO:0000313" key="2">
    <source>
        <dbReference type="EMBL" id="KAF2872490.1"/>
    </source>
</evidence>
<gene>
    <name evidence="2" type="ORF">BDV95DRAFT_593853</name>
</gene>
<dbReference type="Proteomes" id="UP000481861">
    <property type="component" value="Unassembled WGS sequence"/>
</dbReference>
<name>A0A7C8IEZ7_9PLEO</name>
<keyword evidence="3" id="KW-1185">Reference proteome</keyword>
<comment type="caution">
    <text evidence="2">The sequence shown here is derived from an EMBL/GenBank/DDBJ whole genome shotgun (WGS) entry which is preliminary data.</text>
</comment>
<accession>A0A7C8IEZ7</accession>
<reference evidence="2 3" key="1">
    <citation type="submission" date="2020-01" db="EMBL/GenBank/DDBJ databases">
        <authorList>
            <consortium name="DOE Joint Genome Institute"/>
            <person name="Haridas S."/>
            <person name="Albert R."/>
            <person name="Binder M."/>
            <person name="Bloem J."/>
            <person name="Labutti K."/>
            <person name="Salamov A."/>
            <person name="Andreopoulos B."/>
            <person name="Baker S.E."/>
            <person name="Barry K."/>
            <person name="Bills G."/>
            <person name="Bluhm B.H."/>
            <person name="Cannon C."/>
            <person name="Castanera R."/>
            <person name="Culley D.E."/>
            <person name="Daum C."/>
            <person name="Ezra D."/>
            <person name="Gonzalez J.B."/>
            <person name="Henrissat B."/>
            <person name="Kuo A."/>
            <person name="Liang C."/>
            <person name="Lipzen A."/>
            <person name="Lutzoni F."/>
            <person name="Magnuson J."/>
            <person name="Mondo S."/>
            <person name="Nolan M."/>
            <person name="Ohm R."/>
            <person name="Pangilinan J."/>
            <person name="Park H.-J.H."/>
            <person name="Ramirez L."/>
            <person name="Alfaro M."/>
            <person name="Sun H."/>
            <person name="Tritt A."/>
            <person name="Yoshinaga Y."/>
            <person name="Zwiers L.-H.L."/>
            <person name="Turgeon B.G."/>
            <person name="Goodwin S.B."/>
            <person name="Spatafora J.W."/>
            <person name="Crous P.W."/>
            <person name="Grigoriev I.V."/>
        </authorList>
    </citation>
    <scope>NUCLEOTIDE SEQUENCE [LARGE SCALE GENOMIC DNA]</scope>
    <source>
        <strain evidence="2 3">CBS 611.86</strain>
    </source>
</reference>
<dbReference type="EMBL" id="JAADJZ010000009">
    <property type="protein sequence ID" value="KAF2872490.1"/>
    <property type="molecule type" value="Genomic_DNA"/>
</dbReference>
<feature type="region of interest" description="Disordered" evidence="1">
    <location>
        <begin position="18"/>
        <end position="39"/>
    </location>
</feature>
<evidence type="ECO:0000256" key="1">
    <source>
        <dbReference type="SAM" id="MobiDB-lite"/>
    </source>
</evidence>
<protein>
    <submittedName>
        <fullName evidence="2">Uncharacterized protein</fullName>
    </submittedName>
</protein>
<organism evidence="2 3">
    <name type="scientific">Massariosphaeria phaeospora</name>
    <dbReference type="NCBI Taxonomy" id="100035"/>
    <lineage>
        <taxon>Eukaryota</taxon>
        <taxon>Fungi</taxon>
        <taxon>Dikarya</taxon>
        <taxon>Ascomycota</taxon>
        <taxon>Pezizomycotina</taxon>
        <taxon>Dothideomycetes</taxon>
        <taxon>Pleosporomycetidae</taxon>
        <taxon>Pleosporales</taxon>
        <taxon>Pleosporales incertae sedis</taxon>
        <taxon>Massariosphaeria</taxon>
    </lineage>
</organism>